<keyword evidence="2" id="KW-1185">Reference proteome</keyword>
<sequence length="201" mass="21774">MPFYEIDGIKPVVHPSAFVHPEAVVIGDVLIGPNCYIAPFAALRGDFGRIILEAGVNIQDSCVLHGFPETDTLVEEDGHIGHAAVLHGCIVRKNALIGMNAVIMDNAEIGESSIVAACAFVKAGMVVPAKMLVGGMPAKVMRELSDAEMAWKIEGTDMYKELTRRSLNSLKICTPLSKVESDRKTFNLPSNKPLITFKKQN</sequence>
<dbReference type="CDD" id="cd04745">
    <property type="entry name" value="LbH_paaY_like"/>
    <property type="match status" value="1"/>
</dbReference>
<reference evidence="1 2" key="1">
    <citation type="submission" date="2014-03" db="EMBL/GenBank/DDBJ databases">
        <title>Genome of Polynucleobacter strain MWH-MoK4.</title>
        <authorList>
            <person name="Hahn M.W."/>
        </authorList>
    </citation>
    <scope>NUCLEOTIDE SEQUENCE [LARGE SCALE GENOMIC DNA]</scope>
    <source>
        <strain evidence="1 2">MWH-MoK4</strain>
    </source>
</reference>
<dbReference type="HOGENOM" id="CLU_064827_4_2_4"/>
<dbReference type="AlphaFoldDB" id="A0A0E3V231"/>
<evidence type="ECO:0000313" key="1">
    <source>
        <dbReference type="EMBL" id="AKD26003.1"/>
    </source>
</evidence>
<dbReference type="PATRIC" id="fig|576611.7.peg.1697"/>
<dbReference type="PANTHER" id="PTHR13061">
    <property type="entry name" value="DYNACTIN SUBUNIT P25"/>
    <property type="match status" value="1"/>
</dbReference>
<gene>
    <name evidence="1" type="ORF">CL55_00016700</name>
</gene>
<dbReference type="Pfam" id="PF00132">
    <property type="entry name" value="Hexapep"/>
    <property type="match status" value="2"/>
</dbReference>
<dbReference type="EMBL" id="CP007501">
    <property type="protein sequence ID" value="AKD26003.1"/>
    <property type="molecule type" value="Genomic_DNA"/>
</dbReference>
<dbReference type="InterPro" id="IPR011004">
    <property type="entry name" value="Trimer_LpxA-like_sf"/>
</dbReference>
<dbReference type="InterPro" id="IPR001451">
    <property type="entry name" value="Hexapep"/>
</dbReference>
<proteinExistence type="predicted"/>
<dbReference type="SUPFAM" id="SSF51161">
    <property type="entry name" value="Trimeric LpxA-like enzymes"/>
    <property type="match status" value="1"/>
</dbReference>
<dbReference type="KEGG" id="pdq:CL55_00016700"/>
<dbReference type="InterPro" id="IPR050484">
    <property type="entry name" value="Transf_Hexapept/Carb_Anhydrase"/>
</dbReference>
<evidence type="ECO:0000313" key="2">
    <source>
        <dbReference type="Proteomes" id="UP000061135"/>
    </source>
</evidence>
<dbReference type="Proteomes" id="UP000061135">
    <property type="component" value="Chromosome"/>
</dbReference>
<dbReference type="RefSeq" id="WP_046330688.1">
    <property type="nucleotide sequence ID" value="NZ_CP007501.1"/>
</dbReference>
<dbReference type="Gene3D" id="2.160.10.10">
    <property type="entry name" value="Hexapeptide repeat proteins"/>
    <property type="match status" value="1"/>
</dbReference>
<protein>
    <submittedName>
        <fullName evidence="1">Carbonic anhydrase/acetyltransferase, isoleucine patch superfamily</fullName>
    </submittedName>
</protein>
<organism evidence="1 2">
    <name type="scientific">Polynucleobacter duraquae</name>
    <dbReference type="NCBI Taxonomy" id="1835254"/>
    <lineage>
        <taxon>Bacteria</taxon>
        <taxon>Pseudomonadati</taxon>
        <taxon>Pseudomonadota</taxon>
        <taxon>Betaproteobacteria</taxon>
        <taxon>Burkholderiales</taxon>
        <taxon>Burkholderiaceae</taxon>
        <taxon>Polynucleobacter</taxon>
    </lineage>
</organism>
<dbReference type="PANTHER" id="PTHR13061:SF29">
    <property type="entry name" value="GAMMA CARBONIC ANHYDRASE-LIKE 1, MITOCHONDRIAL-RELATED"/>
    <property type="match status" value="1"/>
</dbReference>
<name>A0A0E3V231_9BURK</name>
<dbReference type="STRING" id="1835254.CL55_00016700"/>
<accession>A0A0E3V231</accession>
<dbReference type="OrthoDB" id="9803036at2"/>